<dbReference type="Pfam" id="PF23572">
    <property type="entry name" value="GH3_C"/>
    <property type="match status" value="1"/>
</dbReference>
<dbReference type="PANTHER" id="PTHR31901:SF9">
    <property type="entry name" value="GH3 DOMAIN-CONTAINING PROTEIN"/>
    <property type="match status" value="1"/>
</dbReference>
<feature type="region of interest" description="Disordered" evidence="2">
    <location>
        <begin position="680"/>
        <end position="701"/>
    </location>
</feature>
<dbReference type="InterPro" id="IPR055378">
    <property type="entry name" value="GH3_C"/>
</dbReference>
<feature type="domain" description="GH3 middle" evidence="3">
    <location>
        <begin position="431"/>
        <end position="506"/>
    </location>
</feature>
<proteinExistence type="inferred from homology"/>
<gene>
    <name evidence="5" type="ORF">MARPO_0053s0073</name>
</gene>
<evidence type="ECO:0000256" key="2">
    <source>
        <dbReference type="SAM" id="MobiDB-lite"/>
    </source>
</evidence>
<organism evidence="5 6">
    <name type="scientific">Marchantia polymorpha</name>
    <name type="common">Common liverwort</name>
    <name type="synonym">Marchantia aquatica</name>
    <dbReference type="NCBI Taxonomy" id="3197"/>
    <lineage>
        <taxon>Eukaryota</taxon>
        <taxon>Viridiplantae</taxon>
        <taxon>Streptophyta</taxon>
        <taxon>Embryophyta</taxon>
        <taxon>Marchantiophyta</taxon>
        <taxon>Marchantiopsida</taxon>
        <taxon>Marchantiidae</taxon>
        <taxon>Marchantiales</taxon>
        <taxon>Marchantiaceae</taxon>
        <taxon>Marchantia</taxon>
    </lineage>
</organism>
<protein>
    <submittedName>
        <fullName evidence="5">Uncharacterized protein</fullName>
    </submittedName>
</protein>
<dbReference type="Proteomes" id="UP000244005">
    <property type="component" value="Unassembled WGS sequence"/>
</dbReference>
<dbReference type="GO" id="GO:0016881">
    <property type="term" value="F:acid-amino acid ligase activity"/>
    <property type="evidence" value="ECO:0000318"/>
    <property type="project" value="GO_Central"/>
</dbReference>
<comment type="similarity">
    <text evidence="1">Belongs to the IAA-amido conjugating enzyme family.</text>
</comment>
<dbReference type="Gramene" id="Mp6g07600.1">
    <property type="protein sequence ID" value="Mp6g07600.1.cds"/>
    <property type="gene ID" value="Mp6g07600"/>
</dbReference>
<evidence type="ECO:0000259" key="4">
    <source>
        <dbReference type="Pfam" id="PF23572"/>
    </source>
</evidence>
<dbReference type="AlphaFoldDB" id="A0A2R6WWC0"/>
<name>A0A2R6WWC0_MARPO</name>
<evidence type="ECO:0000256" key="1">
    <source>
        <dbReference type="ARBA" id="ARBA00008068"/>
    </source>
</evidence>
<feature type="domain" description="GH3 C-terminal" evidence="4">
    <location>
        <begin position="528"/>
        <end position="636"/>
    </location>
</feature>
<dbReference type="InterPro" id="IPR004993">
    <property type="entry name" value="GH3"/>
</dbReference>
<dbReference type="OMA" id="PRWTAGH"/>
<accession>A0A2R6WWC0</accession>
<dbReference type="EMBL" id="KZ772725">
    <property type="protein sequence ID" value="PTQ38139.1"/>
    <property type="molecule type" value="Genomic_DNA"/>
</dbReference>
<dbReference type="PANTHER" id="PTHR31901">
    <property type="entry name" value="GH3 DOMAIN-CONTAINING PROTEIN"/>
    <property type="match status" value="1"/>
</dbReference>
<dbReference type="InterPro" id="IPR055377">
    <property type="entry name" value="GH3_M"/>
</dbReference>
<feature type="compositionally biased region" description="Pro residues" evidence="2">
    <location>
        <begin position="687"/>
        <end position="701"/>
    </location>
</feature>
<evidence type="ECO:0000313" key="5">
    <source>
        <dbReference type="EMBL" id="PTQ38139.1"/>
    </source>
</evidence>
<evidence type="ECO:0000259" key="3">
    <source>
        <dbReference type="Pfam" id="PF23571"/>
    </source>
</evidence>
<keyword evidence="6" id="KW-1185">Reference proteome</keyword>
<dbReference type="OrthoDB" id="10004661at2759"/>
<dbReference type="GO" id="GO:0005737">
    <property type="term" value="C:cytoplasm"/>
    <property type="evidence" value="ECO:0000318"/>
    <property type="project" value="GO_Central"/>
</dbReference>
<dbReference type="Pfam" id="PF23571">
    <property type="entry name" value="GH3_M"/>
    <property type="match status" value="1"/>
</dbReference>
<dbReference type="Pfam" id="PF03321">
    <property type="entry name" value="GH3"/>
    <property type="match status" value="1"/>
</dbReference>
<evidence type="ECO:0000313" key="6">
    <source>
        <dbReference type="Proteomes" id="UP000244005"/>
    </source>
</evidence>
<reference evidence="6" key="1">
    <citation type="journal article" date="2017" name="Cell">
        <title>Insights into land plant evolution garnered from the Marchantia polymorpha genome.</title>
        <authorList>
            <person name="Bowman J.L."/>
            <person name="Kohchi T."/>
            <person name="Yamato K.T."/>
            <person name="Jenkins J."/>
            <person name="Shu S."/>
            <person name="Ishizaki K."/>
            <person name="Yamaoka S."/>
            <person name="Nishihama R."/>
            <person name="Nakamura Y."/>
            <person name="Berger F."/>
            <person name="Adam C."/>
            <person name="Aki S.S."/>
            <person name="Althoff F."/>
            <person name="Araki T."/>
            <person name="Arteaga-Vazquez M.A."/>
            <person name="Balasubrmanian S."/>
            <person name="Barry K."/>
            <person name="Bauer D."/>
            <person name="Boehm C.R."/>
            <person name="Briginshaw L."/>
            <person name="Caballero-Perez J."/>
            <person name="Catarino B."/>
            <person name="Chen F."/>
            <person name="Chiyoda S."/>
            <person name="Chovatia M."/>
            <person name="Davies K.M."/>
            <person name="Delmans M."/>
            <person name="Demura T."/>
            <person name="Dierschke T."/>
            <person name="Dolan L."/>
            <person name="Dorantes-Acosta A.E."/>
            <person name="Eklund D.M."/>
            <person name="Florent S.N."/>
            <person name="Flores-Sandoval E."/>
            <person name="Fujiyama A."/>
            <person name="Fukuzawa H."/>
            <person name="Galik B."/>
            <person name="Grimanelli D."/>
            <person name="Grimwood J."/>
            <person name="Grossniklaus U."/>
            <person name="Hamada T."/>
            <person name="Haseloff J."/>
            <person name="Hetherington A.J."/>
            <person name="Higo A."/>
            <person name="Hirakawa Y."/>
            <person name="Hundley H.N."/>
            <person name="Ikeda Y."/>
            <person name="Inoue K."/>
            <person name="Inoue S.I."/>
            <person name="Ishida S."/>
            <person name="Jia Q."/>
            <person name="Kakita M."/>
            <person name="Kanazawa T."/>
            <person name="Kawai Y."/>
            <person name="Kawashima T."/>
            <person name="Kennedy M."/>
            <person name="Kinose K."/>
            <person name="Kinoshita T."/>
            <person name="Kohara Y."/>
            <person name="Koide E."/>
            <person name="Komatsu K."/>
            <person name="Kopischke S."/>
            <person name="Kubo M."/>
            <person name="Kyozuka J."/>
            <person name="Lagercrantz U."/>
            <person name="Lin S.S."/>
            <person name="Lindquist E."/>
            <person name="Lipzen A.M."/>
            <person name="Lu C.W."/>
            <person name="De Luna E."/>
            <person name="Martienssen R.A."/>
            <person name="Minamino N."/>
            <person name="Mizutani M."/>
            <person name="Mizutani M."/>
            <person name="Mochizuki N."/>
            <person name="Monte I."/>
            <person name="Mosher R."/>
            <person name="Nagasaki H."/>
            <person name="Nakagami H."/>
            <person name="Naramoto S."/>
            <person name="Nishitani K."/>
            <person name="Ohtani M."/>
            <person name="Okamoto T."/>
            <person name="Okumura M."/>
            <person name="Phillips J."/>
            <person name="Pollak B."/>
            <person name="Reinders A."/>
            <person name="Rovekamp M."/>
            <person name="Sano R."/>
            <person name="Sawa S."/>
            <person name="Schmid M.W."/>
            <person name="Shirakawa M."/>
            <person name="Solano R."/>
            <person name="Spunde A."/>
            <person name="Suetsugu N."/>
            <person name="Sugano S."/>
            <person name="Sugiyama A."/>
            <person name="Sun R."/>
            <person name="Suzuki Y."/>
            <person name="Takenaka M."/>
            <person name="Takezawa D."/>
            <person name="Tomogane H."/>
            <person name="Tsuzuki M."/>
            <person name="Ueda T."/>
            <person name="Umeda M."/>
            <person name="Ward J.M."/>
            <person name="Watanabe Y."/>
            <person name="Yazaki K."/>
            <person name="Yokoyama R."/>
            <person name="Yoshitake Y."/>
            <person name="Yotsui I."/>
            <person name="Zachgo S."/>
            <person name="Schmutz J."/>
        </authorList>
    </citation>
    <scope>NUCLEOTIDE SEQUENCE [LARGE SCALE GENOMIC DNA]</scope>
    <source>
        <strain evidence="6">Tak-1</strain>
    </source>
</reference>
<sequence>MAVIAQPQLIINCHEQRSKKEGGAAAAATAGARESAEAKLQDKALGDKTVCGGANMDSKLEQLDDVVMQQQQQQQQQDEESPLFEEWREREKRHLEYLERVTSNPAEEQVKFLERILQKNANTAFLQQCKLNGATDVETFRQRVPLNEYDTLRPYIERIIAGDSAQLLSADPVIEIQSSSGTTSGDPKLYPVTEEEKSLRALIWTLTRPVLNRIIPGLHKGKCMFFYYIPPTVEVIGELPRFTAVSSFIKSDWFQKRPFDPSYRLTSPHAVIEASTLDEAYYCHLILGLVQREEVLRMGAIFSSGFVKGIRSLEEWWPEICDDIEKGTLSERRVHSSAVRESVLAYLRPDPTQAEAIRKVCRGGWDGAIRRLWPNAVVLDTICTGTMEAYTPTLNYYSDGLPVICTQLYASTEGYFGLNMSPACHPDEIYYTLLPTMAYYEFIPASDDTRKDSLDHEILDLASVELGQEYEILVTTVSGLYRYRVGDVLKVMGFYNKTPMMQFMRRRNTVLSIDTDKTDEKELNLCVTRGMKLLESLGLRLHDFTSLSDVDSSPGHYVIFMELVSSDSASGLISTDLLEQCCELMDGGMNSIYLKHRANENIGPLELRIVKPGTFDALAELAYCRGSSPAQYKTPRGLSLLKHAAQLGILNSHVVQNAFSRIAPPLPHPIGSSLPAAHRTFTGRVPSTPPEMLPSPKALPT</sequence>